<dbReference type="Gene3D" id="1.10.1200.10">
    <property type="entry name" value="ACP-like"/>
    <property type="match status" value="1"/>
</dbReference>
<evidence type="ECO:0000313" key="2">
    <source>
        <dbReference type="EMBL" id="MBB6729984.1"/>
    </source>
</evidence>
<dbReference type="EMBL" id="JACJVO010000003">
    <property type="protein sequence ID" value="MBB6729984.1"/>
    <property type="molecule type" value="Genomic_DNA"/>
</dbReference>
<evidence type="ECO:0000313" key="3">
    <source>
        <dbReference type="Proteomes" id="UP000564644"/>
    </source>
</evidence>
<proteinExistence type="predicted"/>
<accession>A0A7X0VTK7</accession>
<sequence>MPTDLALKELILRQLPVPRTPEDIRDDTDLLNDLAMDSLALANLLADLEEEFGVDIPASEETLSLLTRYDKFQSYVAARARTAPPEDDA</sequence>
<dbReference type="SUPFAM" id="SSF47336">
    <property type="entry name" value="ACP-like"/>
    <property type="match status" value="1"/>
</dbReference>
<organism evidence="2 3">
    <name type="scientific">Cohnella zeiphila</name>
    <dbReference type="NCBI Taxonomy" id="2761120"/>
    <lineage>
        <taxon>Bacteria</taxon>
        <taxon>Bacillati</taxon>
        <taxon>Bacillota</taxon>
        <taxon>Bacilli</taxon>
        <taxon>Bacillales</taxon>
        <taxon>Paenibacillaceae</taxon>
        <taxon>Cohnella</taxon>
    </lineage>
</organism>
<dbReference type="Proteomes" id="UP000564644">
    <property type="component" value="Unassembled WGS sequence"/>
</dbReference>
<feature type="domain" description="Carrier" evidence="1">
    <location>
        <begin position="1"/>
        <end position="80"/>
    </location>
</feature>
<reference evidence="2 3" key="1">
    <citation type="submission" date="2020-08" db="EMBL/GenBank/DDBJ databases">
        <title>Cohnella phylogeny.</title>
        <authorList>
            <person name="Dunlap C."/>
        </authorList>
    </citation>
    <scope>NUCLEOTIDE SEQUENCE [LARGE SCALE GENOMIC DNA]</scope>
    <source>
        <strain evidence="2 3">CBP 2801</strain>
    </source>
</reference>
<dbReference type="InterPro" id="IPR009081">
    <property type="entry name" value="PP-bd_ACP"/>
</dbReference>
<name>A0A7X0VTK7_9BACL</name>
<evidence type="ECO:0000259" key="1">
    <source>
        <dbReference type="PROSITE" id="PS50075"/>
    </source>
</evidence>
<dbReference type="PROSITE" id="PS50075">
    <property type="entry name" value="CARRIER"/>
    <property type="match status" value="1"/>
</dbReference>
<protein>
    <submittedName>
        <fullName evidence="2">Acyl carrier protein</fullName>
    </submittedName>
</protein>
<comment type="caution">
    <text evidence="2">The sequence shown here is derived from an EMBL/GenBank/DDBJ whole genome shotgun (WGS) entry which is preliminary data.</text>
</comment>
<gene>
    <name evidence="2" type="ORF">H7C18_03655</name>
</gene>
<dbReference type="InterPro" id="IPR036736">
    <property type="entry name" value="ACP-like_sf"/>
</dbReference>
<keyword evidence="3" id="KW-1185">Reference proteome</keyword>
<dbReference type="RefSeq" id="WP_185127643.1">
    <property type="nucleotide sequence ID" value="NZ_JACJVO010000003.1"/>
</dbReference>
<dbReference type="Pfam" id="PF00550">
    <property type="entry name" value="PP-binding"/>
    <property type="match status" value="1"/>
</dbReference>
<dbReference type="AlphaFoldDB" id="A0A7X0VTK7"/>